<dbReference type="Gene3D" id="3.90.550.10">
    <property type="entry name" value="Spore Coat Polysaccharide Biosynthesis Protein SpsA, Chain A"/>
    <property type="match status" value="1"/>
</dbReference>
<dbReference type="InterPro" id="IPR051161">
    <property type="entry name" value="Mannose-6P_isomerase_type2"/>
</dbReference>
<dbReference type="Proteomes" id="UP000018842">
    <property type="component" value="Unassembled WGS sequence"/>
</dbReference>
<feature type="domain" description="Nucleotidyl transferase" evidence="1">
    <location>
        <begin position="1"/>
        <end position="60"/>
    </location>
</feature>
<gene>
    <name evidence="2" type="ORF">JCM6294_1329</name>
</gene>
<dbReference type="AlphaFoldDB" id="W4PGC2"/>
<evidence type="ECO:0000259" key="1">
    <source>
        <dbReference type="Pfam" id="PF00483"/>
    </source>
</evidence>
<dbReference type="Pfam" id="PF00483">
    <property type="entry name" value="NTP_transferase"/>
    <property type="match status" value="1"/>
</dbReference>
<protein>
    <submittedName>
        <fullName evidence="2">Mannose-1-phosphate guanylyltransferase</fullName>
    </submittedName>
</protein>
<name>W4PGC2_9BACE</name>
<dbReference type="eggNOG" id="COG0836">
    <property type="taxonomic scope" value="Bacteria"/>
</dbReference>
<dbReference type="EMBL" id="BAIR01000008">
    <property type="protein sequence ID" value="GAE18433.1"/>
    <property type="molecule type" value="Genomic_DNA"/>
</dbReference>
<keyword evidence="2" id="KW-0548">Nucleotidyltransferase</keyword>
<proteinExistence type="predicted"/>
<dbReference type="GO" id="GO:0004475">
    <property type="term" value="F:mannose-1-phosphate guanylyltransferase (GTP) activity"/>
    <property type="evidence" value="ECO:0007669"/>
    <property type="project" value="TreeGrafter"/>
</dbReference>
<dbReference type="InterPro" id="IPR005835">
    <property type="entry name" value="NTP_transferase_dom"/>
</dbReference>
<dbReference type="GO" id="GO:0009298">
    <property type="term" value="P:GDP-mannose biosynthetic process"/>
    <property type="evidence" value="ECO:0007669"/>
    <property type="project" value="TreeGrafter"/>
</dbReference>
<dbReference type="PANTHER" id="PTHR46390">
    <property type="entry name" value="MANNOSE-1-PHOSPHATE GUANYLYLTRANSFERASE"/>
    <property type="match status" value="1"/>
</dbReference>
<organism evidence="2 3">
    <name type="scientific">Bacteroides pyogenes DSM 20611 = JCM 6294</name>
    <dbReference type="NCBI Taxonomy" id="1121100"/>
    <lineage>
        <taxon>Bacteria</taxon>
        <taxon>Pseudomonadati</taxon>
        <taxon>Bacteroidota</taxon>
        <taxon>Bacteroidia</taxon>
        <taxon>Bacteroidales</taxon>
        <taxon>Bacteroidaceae</taxon>
        <taxon>Bacteroides</taxon>
    </lineage>
</organism>
<reference evidence="3" key="1">
    <citation type="journal article" date="2014" name="Genome">
        <title>Draft Genome Sequences of Three Strains of Bacteroides pyogenes Isolated from a Cat and Swine.</title>
        <authorList>
            <person name="Sakamoto M."/>
            <person name="Oshima K."/>
            <person name="Suda W."/>
            <person name="Kitamura K."/>
            <person name="Iida T."/>
            <person name="Hattori M."/>
            <person name="Ohkuma M."/>
        </authorList>
    </citation>
    <scope>NUCLEOTIDE SEQUENCE [LARGE SCALE GENOMIC DNA]</scope>
    <source>
        <strain evidence="3">JCM 6294</strain>
    </source>
</reference>
<keyword evidence="2" id="KW-0808">Transferase</keyword>
<sequence length="92" mass="10002">MAGGVGSRFWPMSTPERPKQFIDVTGCGRTLIQMTVDRFAGICPQENVWVVTSERYTGLVKGAASRGAGGEYSAGALRAEYGALYRLRLLED</sequence>
<comment type="caution">
    <text evidence="2">The sequence shown here is derived from an EMBL/GenBank/DDBJ whole genome shotgun (WGS) entry which is preliminary data.</text>
</comment>
<evidence type="ECO:0000313" key="2">
    <source>
        <dbReference type="EMBL" id="GAE18433.1"/>
    </source>
</evidence>
<dbReference type="PANTHER" id="PTHR46390:SF1">
    <property type="entry name" value="MANNOSE-1-PHOSPHATE GUANYLYLTRANSFERASE"/>
    <property type="match status" value="1"/>
</dbReference>
<dbReference type="SUPFAM" id="SSF53448">
    <property type="entry name" value="Nucleotide-diphospho-sugar transferases"/>
    <property type="match status" value="1"/>
</dbReference>
<accession>W4PGC2</accession>
<evidence type="ECO:0000313" key="3">
    <source>
        <dbReference type="Proteomes" id="UP000018842"/>
    </source>
</evidence>
<dbReference type="InterPro" id="IPR029044">
    <property type="entry name" value="Nucleotide-diphossugar_trans"/>
</dbReference>